<dbReference type="InterPro" id="IPR000157">
    <property type="entry name" value="TIR_dom"/>
</dbReference>
<sequence>MIFLSHTYKDKPIVEKLAIPLAQTFGKENVFYDSWSIQPGDGIIDKMNSGLEKCKFFFFFVSQNSLQSNMVTMEWQNALYKKAQGHLDVIPIKIDNCMMPTIMSQILYIDLFGQGIDVATKQIIDVVSGENTFQPLSGFQNVRAYITSRSETKIIIEFRAEVYMEPQSMYGILLGNDKDDILYKAHEAMFNNGFVENMILSNGIKGNLVMLSRANPTSPDFPFSVEIESKTTLKIIGAMKAISRDKYTMIPLIDKSC</sequence>
<dbReference type="Gene3D" id="3.40.50.10140">
    <property type="entry name" value="Toll/interleukin-1 receptor homology (TIR) domain"/>
    <property type="match status" value="1"/>
</dbReference>
<dbReference type="Proteomes" id="UP000054854">
    <property type="component" value="Unassembled WGS sequence"/>
</dbReference>
<proteinExistence type="predicted"/>
<dbReference type="Proteomes" id="UP000255316">
    <property type="component" value="Unassembled WGS sequence"/>
</dbReference>
<dbReference type="InterPro" id="IPR035897">
    <property type="entry name" value="Toll_tir_struct_dom_sf"/>
</dbReference>
<organism evidence="3 5">
    <name type="scientific">Legionella cincinnatiensis</name>
    <dbReference type="NCBI Taxonomy" id="28085"/>
    <lineage>
        <taxon>Bacteria</taxon>
        <taxon>Pseudomonadati</taxon>
        <taxon>Pseudomonadota</taxon>
        <taxon>Gammaproteobacteria</taxon>
        <taxon>Legionellales</taxon>
        <taxon>Legionellaceae</taxon>
        <taxon>Legionella</taxon>
    </lineage>
</organism>
<evidence type="ECO:0000313" key="4">
    <source>
        <dbReference type="Proteomes" id="UP000054854"/>
    </source>
</evidence>
<name>A0A378IKJ4_9GAMM</name>
<reference evidence="2 4" key="1">
    <citation type="submission" date="2015-11" db="EMBL/GenBank/DDBJ databases">
        <title>Genomic analysis of 38 Legionella species identifies large and diverse effector repertoires.</title>
        <authorList>
            <person name="Burstein D."/>
            <person name="Amaro F."/>
            <person name="Zusman T."/>
            <person name="Lifshitz Z."/>
            <person name="Cohen O."/>
            <person name="Gilbert J.A."/>
            <person name="Pupko T."/>
            <person name="Shuman H.A."/>
            <person name="Segal G."/>
        </authorList>
    </citation>
    <scope>NUCLEOTIDE SEQUENCE [LARGE SCALE GENOMIC DNA]</scope>
    <source>
        <strain evidence="2 4">CDC#72-OH-14</strain>
    </source>
</reference>
<feature type="domain" description="TIR" evidence="1">
    <location>
        <begin position="1"/>
        <end position="131"/>
    </location>
</feature>
<dbReference type="GO" id="GO:0007165">
    <property type="term" value="P:signal transduction"/>
    <property type="evidence" value="ECO:0007669"/>
    <property type="project" value="InterPro"/>
</dbReference>
<dbReference type="OrthoDB" id="6883655at2"/>
<gene>
    <name evidence="2" type="ORF">Lcin_3319</name>
    <name evidence="3" type="ORF">NCTC12438_01906</name>
</gene>
<dbReference type="EMBL" id="UGNX01000001">
    <property type="protein sequence ID" value="STX35292.1"/>
    <property type="molecule type" value="Genomic_DNA"/>
</dbReference>
<dbReference type="Pfam" id="PF13676">
    <property type="entry name" value="TIR_2"/>
    <property type="match status" value="1"/>
</dbReference>
<dbReference type="SUPFAM" id="SSF52200">
    <property type="entry name" value="Toll/Interleukin receptor TIR domain"/>
    <property type="match status" value="1"/>
</dbReference>
<dbReference type="STRING" id="28085.Lcin_3319"/>
<evidence type="ECO:0000313" key="5">
    <source>
        <dbReference type="Proteomes" id="UP000255316"/>
    </source>
</evidence>
<dbReference type="EMBL" id="LNXX01000053">
    <property type="protein sequence ID" value="KTC78704.1"/>
    <property type="molecule type" value="Genomic_DNA"/>
</dbReference>
<reference evidence="3 5" key="2">
    <citation type="submission" date="2018-06" db="EMBL/GenBank/DDBJ databases">
        <authorList>
            <consortium name="Pathogen Informatics"/>
            <person name="Doyle S."/>
        </authorList>
    </citation>
    <scope>NUCLEOTIDE SEQUENCE [LARGE SCALE GENOMIC DNA]</scope>
    <source>
        <strain evidence="3 5">NCTC12438</strain>
    </source>
</reference>
<evidence type="ECO:0000313" key="3">
    <source>
        <dbReference type="EMBL" id="STX35292.1"/>
    </source>
</evidence>
<evidence type="ECO:0000313" key="2">
    <source>
        <dbReference type="EMBL" id="KTC78704.1"/>
    </source>
</evidence>
<dbReference type="AlphaFoldDB" id="A0A378IKJ4"/>
<keyword evidence="4" id="KW-1185">Reference proteome</keyword>
<dbReference type="SMART" id="SM00255">
    <property type="entry name" value="TIR"/>
    <property type="match status" value="1"/>
</dbReference>
<accession>A0A378IKJ4</accession>
<dbReference type="RefSeq" id="WP_058466415.1">
    <property type="nucleotide sequence ID" value="NZ_CAAAHQ010000015.1"/>
</dbReference>
<dbReference type="PROSITE" id="PS50104">
    <property type="entry name" value="TIR"/>
    <property type="match status" value="1"/>
</dbReference>
<evidence type="ECO:0000259" key="1">
    <source>
        <dbReference type="PROSITE" id="PS50104"/>
    </source>
</evidence>
<protein>
    <submittedName>
        <fullName evidence="3">Uncharacterized protein containing a TIR (Toll-Interleukin 1-resistance) domain</fullName>
    </submittedName>
</protein>